<accession>K0JSB8</accession>
<sequence length="160" mass="19167">MVLTSKPLLNREKDADVTPVPPFDEDSARRKVRAAQDAWNTRDPHRVAAAYTEDSLWRNRSEFVTGRQEIIAFLARKWEREHEYVLRKSLWAWTPNRIAVRFQYEWHDDESQWWRSYGNENWEFAENGLMRRREASINDVKIAEADRRIDPNSTHDLPLE</sequence>
<reference evidence="2 3" key="1">
    <citation type="journal article" date="2012" name="BMC Genomics">
        <title>Complete genome sequence of Saccharothrix espanaensis DSM 44229T and comparison to the other completely sequenced Pseudonocardiaceae.</title>
        <authorList>
            <person name="Strobel T."/>
            <person name="Al-Dilaimi A."/>
            <person name="Blom J."/>
            <person name="Gessner A."/>
            <person name="Kalinowski J."/>
            <person name="Luzhetska M."/>
            <person name="Puhler A."/>
            <person name="Szczepanowski R."/>
            <person name="Bechthold A."/>
            <person name="Ruckert C."/>
        </authorList>
    </citation>
    <scope>NUCLEOTIDE SEQUENCE [LARGE SCALE GENOMIC DNA]</scope>
    <source>
        <strain evidence="3">ATCC 51144 / DSM 44229 / JCM 9112 / NBRC 15066 / NRRL 15764</strain>
    </source>
</reference>
<feature type="region of interest" description="Disordered" evidence="1">
    <location>
        <begin position="1"/>
        <end position="29"/>
    </location>
</feature>
<evidence type="ECO:0000256" key="1">
    <source>
        <dbReference type="SAM" id="MobiDB-lite"/>
    </source>
</evidence>
<dbReference type="PATRIC" id="fig|1179773.3.peg.3264"/>
<dbReference type="STRING" id="1179773.BN6_32610"/>
<keyword evidence="3" id="KW-1185">Reference proteome</keyword>
<dbReference type="SUPFAM" id="SSF54427">
    <property type="entry name" value="NTF2-like"/>
    <property type="match status" value="1"/>
</dbReference>
<dbReference type="Pfam" id="PF07080">
    <property type="entry name" value="DUF1348"/>
    <property type="match status" value="1"/>
</dbReference>
<proteinExistence type="predicted"/>
<dbReference type="EMBL" id="HE804045">
    <property type="protein sequence ID" value="CCH30565.1"/>
    <property type="molecule type" value="Genomic_DNA"/>
</dbReference>
<evidence type="ECO:0000313" key="3">
    <source>
        <dbReference type="Proteomes" id="UP000006281"/>
    </source>
</evidence>
<dbReference type="InterPro" id="IPR032710">
    <property type="entry name" value="NTF2-like_dom_sf"/>
</dbReference>
<dbReference type="PANTHER" id="PTHR31757:SF0">
    <property type="entry name" value="SLL0781 PROTEIN"/>
    <property type="match status" value="1"/>
</dbReference>
<dbReference type="eggNOG" id="COG3558">
    <property type="taxonomic scope" value="Bacteria"/>
</dbReference>
<gene>
    <name evidence="2" type="ordered locus">BN6_32610</name>
</gene>
<name>K0JSB8_SACES</name>
<organism evidence="2 3">
    <name type="scientific">Saccharothrix espanaensis (strain ATCC 51144 / DSM 44229 / JCM 9112 / NBRC 15066 / NRRL 15764)</name>
    <dbReference type="NCBI Taxonomy" id="1179773"/>
    <lineage>
        <taxon>Bacteria</taxon>
        <taxon>Bacillati</taxon>
        <taxon>Actinomycetota</taxon>
        <taxon>Actinomycetes</taxon>
        <taxon>Pseudonocardiales</taxon>
        <taxon>Pseudonocardiaceae</taxon>
        <taxon>Saccharothrix</taxon>
    </lineage>
</organism>
<protein>
    <submittedName>
        <fullName evidence="2">Uncharacterized protein</fullName>
    </submittedName>
</protein>
<dbReference type="BioCyc" id="SESP1179773:BN6_RS15875-MONOMER"/>
<evidence type="ECO:0000313" key="2">
    <source>
        <dbReference type="EMBL" id="CCH30565.1"/>
    </source>
</evidence>
<dbReference type="AlphaFoldDB" id="K0JSB8"/>
<dbReference type="InterPro" id="IPR009783">
    <property type="entry name" value="DUF1348"/>
</dbReference>
<dbReference type="KEGG" id="sesp:BN6_32610"/>
<dbReference type="PANTHER" id="PTHR31757">
    <property type="entry name" value="SLL0781 PROTEIN"/>
    <property type="match status" value="1"/>
</dbReference>
<dbReference type="HOGENOM" id="CLU_112790_1_1_11"/>
<dbReference type="Proteomes" id="UP000006281">
    <property type="component" value="Chromosome"/>
</dbReference>
<dbReference type="Gene3D" id="3.10.450.50">
    <property type="match status" value="1"/>
</dbReference>